<name>A0ABM7MKM9_9BURK</name>
<sequence length="88" mass="9423">MTLLKRLLFLAIGTLAGCAATVKPLTTPDGRQGFLVECDGSADNWSTCYEASAIACNGKYSVIDRNESSTPTATGPLVRRNLIVECKR</sequence>
<dbReference type="PROSITE" id="PS51257">
    <property type="entry name" value="PROKAR_LIPOPROTEIN"/>
    <property type="match status" value="1"/>
</dbReference>
<accession>A0ABM7MKM9</accession>
<feature type="signal peptide" evidence="1">
    <location>
        <begin position="1"/>
        <end position="19"/>
    </location>
</feature>
<gene>
    <name evidence="2" type="ORF">MIZ03_1629</name>
</gene>
<organism evidence="2 3">
    <name type="scientific">Rhodoferax lithotrophicus</name>
    <dbReference type="NCBI Taxonomy" id="2798804"/>
    <lineage>
        <taxon>Bacteria</taxon>
        <taxon>Pseudomonadati</taxon>
        <taxon>Pseudomonadota</taxon>
        <taxon>Betaproteobacteria</taxon>
        <taxon>Burkholderiales</taxon>
        <taxon>Comamonadaceae</taxon>
        <taxon>Rhodoferax</taxon>
    </lineage>
</organism>
<dbReference type="EMBL" id="AP024238">
    <property type="protein sequence ID" value="BCO26744.1"/>
    <property type="molecule type" value="Genomic_DNA"/>
</dbReference>
<protein>
    <recommendedName>
        <fullName evidence="4">Lipoprotein</fullName>
    </recommendedName>
</protein>
<evidence type="ECO:0008006" key="4">
    <source>
        <dbReference type="Google" id="ProtNLM"/>
    </source>
</evidence>
<feature type="chain" id="PRO_5046219330" description="Lipoprotein" evidence="1">
    <location>
        <begin position="20"/>
        <end position="88"/>
    </location>
</feature>
<evidence type="ECO:0000313" key="2">
    <source>
        <dbReference type="EMBL" id="BCO26744.1"/>
    </source>
</evidence>
<proteinExistence type="predicted"/>
<evidence type="ECO:0000313" key="3">
    <source>
        <dbReference type="Proteomes" id="UP000824366"/>
    </source>
</evidence>
<dbReference type="Proteomes" id="UP000824366">
    <property type="component" value="Chromosome"/>
</dbReference>
<reference evidence="2 3" key="1">
    <citation type="journal article" date="2021" name="Microbiol. Spectr.">
        <title>A Single Bacterium Capable of Oxidation and Reduction of Iron at Circumneutral pH.</title>
        <authorList>
            <person name="Kato S."/>
            <person name="Ohkuma M."/>
        </authorList>
    </citation>
    <scope>NUCLEOTIDE SEQUENCE [LARGE SCALE GENOMIC DNA]</scope>
    <source>
        <strain evidence="2 3">MIZ03</strain>
    </source>
</reference>
<evidence type="ECO:0000256" key="1">
    <source>
        <dbReference type="SAM" id="SignalP"/>
    </source>
</evidence>
<keyword evidence="1" id="KW-0732">Signal</keyword>
<keyword evidence="3" id="KW-1185">Reference proteome</keyword>